<dbReference type="EMBL" id="JACDUR010000001">
    <property type="protein sequence ID" value="MBA2889927.1"/>
    <property type="molecule type" value="Genomic_DNA"/>
</dbReference>
<evidence type="ECO:0000313" key="2">
    <source>
        <dbReference type="Proteomes" id="UP000530928"/>
    </source>
</evidence>
<proteinExistence type="predicted"/>
<comment type="caution">
    <text evidence="1">The sequence shown here is derived from an EMBL/GenBank/DDBJ whole genome shotgun (WGS) entry which is preliminary data.</text>
</comment>
<dbReference type="RefSeq" id="WP_181608664.1">
    <property type="nucleotide sequence ID" value="NZ_BAABAM010000001.1"/>
</dbReference>
<dbReference type="AlphaFoldDB" id="A0A7W0HNN5"/>
<dbReference type="Proteomes" id="UP000530928">
    <property type="component" value="Unassembled WGS sequence"/>
</dbReference>
<protein>
    <submittedName>
        <fullName evidence="1">Uncharacterized protein</fullName>
    </submittedName>
</protein>
<evidence type="ECO:0000313" key="1">
    <source>
        <dbReference type="EMBL" id="MBA2889927.1"/>
    </source>
</evidence>
<name>A0A7W0HNN5_9ACTN</name>
<gene>
    <name evidence="1" type="ORF">HNR30_001262</name>
</gene>
<organism evidence="1 2">
    <name type="scientific">Nonomuraea soli</name>
    <dbReference type="NCBI Taxonomy" id="1032476"/>
    <lineage>
        <taxon>Bacteria</taxon>
        <taxon>Bacillati</taxon>
        <taxon>Actinomycetota</taxon>
        <taxon>Actinomycetes</taxon>
        <taxon>Streptosporangiales</taxon>
        <taxon>Streptosporangiaceae</taxon>
        <taxon>Nonomuraea</taxon>
    </lineage>
</organism>
<accession>A0A7W0HNN5</accession>
<sequence length="152" mass="16742">MEPLQMPPLVLFQGNTPAFLLAWRREESWEGRLAIPQSSRDVRGELVHGHNYRWAPAADFASLPGADYTGVPRDGAEPLRLPPLVLYSGHPAFLLAWRPFETDGRQGWQASLAVPPIAGEPPELTYLQVGASSVTRLPEVDYSQVKRGTAVS</sequence>
<reference evidence="1 2" key="1">
    <citation type="submission" date="2020-07" db="EMBL/GenBank/DDBJ databases">
        <title>Genomic Encyclopedia of Type Strains, Phase IV (KMG-IV): sequencing the most valuable type-strain genomes for metagenomic binning, comparative biology and taxonomic classification.</title>
        <authorList>
            <person name="Goeker M."/>
        </authorList>
    </citation>
    <scope>NUCLEOTIDE SEQUENCE [LARGE SCALE GENOMIC DNA]</scope>
    <source>
        <strain evidence="1 2">DSM 45533</strain>
    </source>
</reference>
<keyword evidence="2" id="KW-1185">Reference proteome</keyword>